<comment type="similarity">
    <text evidence="3">Belongs to the wntless family.</text>
</comment>
<keyword evidence="8" id="KW-0333">Golgi apparatus</keyword>
<dbReference type="RefSeq" id="XP_014672114.1">
    <property type="nucleotide sequence ID" value="XM_014816628.1"/>
</dbReference>
<organism evidence="13 14">
    <name type="scientific">Priapulus caudatus</name>
    <name type="common">Priapulid worm</name>
    <dbReference type="NCBI Taxonomy" id="37621"/>
    <lineage>
        <taxon>Eukaryota</taxon>
        <taxon>Metazoa</taxon>
        <taxon>Ecdysozoa</taxon>
        <taxon>Scalidophora</taxon>
        <taxon>Priapulida</taxon>
        <taxon>Priapulimorpha</taxon>
        <taxon>Priapulimorphida</taxon>
        <taxon>Priapulidae</taxon>
        <taxon>Priapulus</taxon>
    </lineage>
</organism>
<feature type="transmembrane region" description="Helical" evidence="10">
    <location>
        <begin position="486"/>
        <end position="509"/>
    </location>
</feature>
<sequence>MSGTVLENLSNRKLGVLTVSLLLAQMVFFLIGGLIAPAPNNVQVLLATKCVDEGSSALTQQRKWFYPRGEGNCNRVSTLDDPYIIDNHITADHIVFSLQFPNPMEGTREPDMVRWFQYMVGVMMLDIAYQKHNPMIEKPLLGLDLRLGYRDIGDKPGDWKELAHASETRTMDCSLDEQFKEDGYNYNCSMLPLYEYGAVHHNFYLINIRLPITGVTDNKNYGIGTLKDIWVIVIHQNGGFTKVWYSTKTVVTPILIGIIIWFWRRVKQLPRPPVLLEKMLLGLGVVLVINNIPIEWLTLWMELPFMLLLSDIKQGVFFSLLLCFWIIFAGEHLMDDVERNRLVAYWKHLAAVMFGCLCMFIFDMCERGVQLRNPFYSIWATDLGTNLAYSFIIIAGICACLYFILLCWMVFKVFRNITFKRGSLPSMPSKRRAYYEGIIYRFKFLMLITLLCAALTVIFFIVSQVAEGHWKWGEDLSEERSKLEYTSAFYVGAYGMWNVYVFALLCLYAPSHKYGAPALIVDGDGEGEEIATNEEIEFSRLPSEVSQLTAFVKKTAAD</sequence>
<dbReference type="GeneID" id="106812691"/>
<protein>
    <submittedName>
        <fullName evidence="14">Protein wntless homolog</fullName>
    </submittedName>
</protein>
<keyword evidence="9 10" id="KW-0472">Membrane</keyword>
<dbReference type="InterPro" id="IPR009551">
    <property type="entry name" value="Wntless"/>
</dbReference>
<keyword evidence="7 10" id="KW-1133">Transmembrane helix</keyword>
<evidence type="ECO:0000313" key="14">
    <source>
        <dbReference type="RefSeq" id="XP_014672114.1"/>
    </source>
</evidence>
<dbReference type="Pfam" id="PF21883">
    <property type="entry name" value="WLS_GOLD"/>
    <property type="match status" value="1"/>
</dbReference>
<evidence type="ECO:0000313" key="13">
    <source>
        <dbReference type="Proteomes" id="UP000695022"/>
    </source>
</evidence>
<evidence type="ECO:0000256" key="9">
    <source>
        <dbReference type="ARBA" id="ARBA00023136"/>
    </source>
</evidence>
<evidence type="ECO:0000256" key="7">
    <source>
        <dbReference type="ARBA" id="ARBA00022989"/>
    </source>
</evidence>
<proteinExistence type="inferred from homology"/>
<feature type="transmembrane region" description="Helical" evidence="10">
    <location>
        <begin position="342"/>
        <end position="362"/>
    </location>
</feature>
<feature type="transmembrane region" description="Helical" evidence="10">
    <location>
        <begin position="387"/>
        <end position="411"/>
    </location>
</feature>
<dbReference type="InterPro" id="IPR047843">
    <property type="entry name" value="WLS-like_TM"/>
</dbReference>
<evidence type="ECO:0000256" key="5">
    <source>
        <dbReference type="ARBA" id="ARBA00022687"/>
    </source>
</evidence>
<accession>A0ABM1EIU3</accession>
<evidence type="ECO:0000256" key="8">
    <source>
        <dbReference type="ARBA" id="ARBA00023034"/>
    </source>
</evidence>
<keyword evidence="4" id="KW-0217">Developmental protein</keyword>
<evidence type="ECO:0000256" key="10">
    <source>
        <dbReference type="SAM" id="Phobius"/>
    </source>
</evidence>
<keyword evidence="6 10" id="KW-0812">Transmembrane</keyword>
<gene>
    <name evidence="14" type="primary">LOC106812691</name>
</gene>
<dbReference type="PANTHER" id="PTHR13449">
    <property type="entry name" value="INTEGRAL MEMBRANE PROTEIN GPR177"/>
    <property type="match status" value="1"/>
</dbReference>
<name>A0ABM1EIU3_PRICU</name>
<feature type="transmembrane region" description="Helical" evidence="10">
    <location>
        <begin position="444"/>
        <end position="466"/>
    </location>
</feature>
<feature type="domain" description="Wntless GOLD" evidence="12">
    <location>
        <begin position="48"/>
        <end position="236"/>
    </location>
</feature>
<feature type="domain" description="Wntless-like transmembrane" evidence="11">
    <location>
        <begin position="237"/>
        <end position="512"/>
    </location>
</feature>
<evidence type="ECO:0000256" key="6">
    <source>
        <dbReference type="ARBA" id="ARBA00022692"/>
    </source>
</evidence>
<feature type="transmembrane region" description="Helical" evidence="10">
    <location>
        <begin position="275"/>
        <end position="292"/>
    </location>
</feature>
<keyword evidence="13" id="KW-1185">Reference proteome</keyword>
<reference evidence="14" key="1">
    <citation type="submission" date="2025-08" db="UniProtKB">
        <authorList>
            <consortium name="RefSeq"/>
        </authorList>
    </citation>
    <scope>IDENTIFICATION</scope>
</reference>
<evidence type="ECO:0000256" key="4">
    <source>
        <dbReference type="ARBA" id="ARBA00022473"/>
    </source>
</evidence>
<evidence type="ECO:0000256" key="2">
    <source>
        <dbReference type="ARBA" id="ARBA00004653"/>
    </source>
</evidence>
<dbReference type="InterPro" id="IPR053936">
    <property type="entry name" value="WLS_GOLD"/>
</dbReference>
<evidence type="ECO:0000256" key="1">
    <source>
        <dbReference type="ARBA" id="ARBA00004337"/>
    </source>
</evidence>
<comment type="subcellular location">
    <subcellularLocation>
        <location evidence="1">Endosome membrane</location>
        <topology evidence="1">Multi-pass membrane protein</topology>
    </subcellularLocation>
    <subcellularLocation>
        <location evidence="2">Golgi apparatus membrane</location>
        <topology evidence="2">Multi-pass membrane protein</topology>
    </subcellularLocation>
</comment>
<dbReference type="PANTHER" id="PTHR13449:SF2">
    <property type="entry name" value="PROTEIN WNTLESS HOMOLOG"/>
    <property type="match status" value="1"/>
</dbReference>
<evidence type="ECO:0000259" key="12">
    <source>
        <dbReference type="Pfam" id="PF21883"/>
    </source>
</evidence>
<feature type="transmembrane region" description="Helical" evidence="10">
    <location>
        <begin position="14"/>
        <end position="36"/>
    </location>
</feature>
<evidence type="ECO:0000256" key="3">
    <source>
        <dbReference type="ARBA" id="ARBA00008148"/>
    </source>
</evidence>
<evidence type="ECO:0000259" key="11">
    <source>
        <dbReference type="Pfam" id="PF06664"/>
    </source>
</evidence>
<feature type="transmembrane region" description="Helical" evidence="10">
    <location>
        <begin position="243"/>
        <end position="263"/>
    </location>
</feature>
<keyword evidence="5" id="KW-0879">Wnt signaling pathway</keyword>
<dbReference type="Proteomes" id="UP000695022">
    <property type="component" value="Unplaced"/>
</dbReference>
<feature type="transmembrane region" description="Helical" evidence="10">
    <location>
        <begin position="312"/>
        <end position="330"/>
    </location>
</feature>
<dbReference type="Pfam" id="PF06664">
    <property type="entry name" value="WLS-like_TM"/>
    <property type="match status" value="1"/>
</dbReference>